<reference evidence="1 2" key="1">
    <citation type="submission" date="2014-09" db="EMBL/GenBank/DDBJ databases">
        <authorList>
            <person name="Ellenberger Sabrina"/>
        </authorList>
    </citation>
    <scope>NUCLEOTIDE SEQUENCE [LARGE SCALE GENOMIC DNA]</scope>
    <source>
        <strain evidence="1 2">CBS 412.66</strain>
    </source>
</reference>
<name>A0A0B7N329_9FUNG</name>
<dbReference type="AlphaFoldDB" id="A0A0B7N329"/>
<dbReference type="EMBL" id="LN721622">
    <property type="protein sequence ID" value="CEP09469.1"/>
    <property type="molecule type" value="Genomic_DNA"/>
</dbReference>
<sequence>MIKDRFHHLRHDDCEPKYLDALTTYAARKEKSGFGDVGQYKSIQFLTFKDKEKDYAGSVPSCGYLTYVYCSMTQDLRPLMVQ</sequence>
<proteinExistence type="predicted"/>
<dbReference type="OrthoDB" id="2278185at2759"/>
<organism evidence="1 2">
    <name type="scientific">Parasitella parasitica</name>
    <dbReference type="NCBI Taxonomy" id="35722"/>
    <lineage>
        <taxon>Eukaryota</taxon>
        <taxon>Fungi</taxon>
        <taxon>Fungi incertae sedis</taxon>
        <taxon>Mucoromycota</taxon>
        <taxon>Mucoromycotina</taxon>
        <taxon>Mucoromycetes</taxon>
        <taxon>Mucorales</taxon>
        <taxon>Mucorineae</taxon>
        <taxon>Mucoraceae</taxon>
        <taxon>Parasitella</taxon>
    </lineage>
</organism>
<dbReference type="Proteomes" id="UP000054107">
    <property type="component" value="Unassembled WGS sequence"/>
</dbReference>
<gene>
    <name evidence="1" type="primary">PARPA_02963.1 scaffold 5990</name>
</gene>
<evidence type="ECO:0000313" key="1">
    <source>
        <dbReference type="EMBL" id="CEP09469.1"/>
    </source>
</evidence>
<accession>A0A0B7N329</accession>
<keyword evidence="2" id="KW-1185">Reference proteome</keyword>
<evidence type="ECO:0000313" key="2">
    <source>
        <dbReference type="Proteomes" id="UP000054107"/>
    </source>
</evidence>
<protein>
    <submittedName>
        <fullName evidence="1">Uncharacterized protein</fullName>
    </submittedName>
</protein>